<keyword evidence="2" id="KW-1185">Reference proteome</keyword>
<sequence length="396" mass="45003">MIMCSFQSIPSVLATFPKMANTPCSFSKFFMPSTHLNSGSKETKDMKKPYCAKSMAPEKVELFKSTEGWARDSILPLLKTVEKSWQPADLLPDSASDGFVEQVKELRERAKEIPDDYLVAIVGNMVTEEALPMYQSRVSSTEIYRDETGRDDTPWAIWSRGWSAEENRHGDLLNKYLYLSGRIDIKQVEKTIQYMIASGTVRSMQKNASFSLDFGFGDNPYHFSVYTSVQERATFIAHGNTAKLALQHGDSKLAQICGTIASDEKRHETAYSRIVKKLFELDPTEAMVAFADMLRIRMIMPGHSMYDGKDEQLFDHVSNVLMRIGVYTTTDYINVLEHFVGIWNIEKLEGLKSEGKIAQDYVCGLPERLRKMEERALARAKQAPAISFSWVFDREV</sequence>
<comment type="caution">
    <text evidence="1">The sequence shown here is derived from an EMBL/GenBank/DDBJ whole genome shotgun (WGS) entry which is preliminary data.</text>
</comment>
<accession>A0ACC0YJB5</accession>
<evidence type="ECO:0000313" key="2">
    <source>
        <dbReference type="Proteomes" id="UP001163603"/>
    </source>
</evidence>
<dbReference type="Proteomes" id="UP001163603">
    <property type="component" value="Chromosome 7"/>
</dbReference>
<evidence type="ECO:0000313" key="1">
    <source>
        <dbReference type="EMBL" id="KAJ0035952.1"/>
    </source>
</evidence>
<dbReference type="EMBL" id="CM047742">
    <property type="protein sequence ID" value="KAJ0035952.1"/>
    <property type="molecule type" value="Genomic_DNA"/>
</dbReference>
<name>A0ACC0YJB5_9ROSI</name>
<reference evidence="2" key="1">
    <citation type="journal article" date="2023" name="G3 (Bethesda)">
        <title>Genome assembly and association tests identify interacting loci associated with vigor, precocity, and sex in interspecific pistachio rootstocks.</title>
        <authorList>
            <person name="Palmer W."/>
            <person name="Jacygrad E."/>
            <person name="Sagayaradj S."/>
            <person name="Cavanaugh K."/>
            <person name="Han R."/>
            <person name="Bertier L."/>
            <person name="Beede B."/>
            <person name="Kafkas S."/>
            <person name="Golino D."/>
            <person name="Preece J."/>
            <person name="Michelmore R."/>
        </authorList>
    </citation>
    <scope>NUCLEOTIDE SEQUENCE [LARGE SCALE GENOMIC DNA]</scope>
</reference>
<proteinExistence type="predicted"/>
<organism evidence="1 2">
    <name type="scientific">Pistacia integerrima</name>
    <dbReference type="NCBI Taxonomy" id="434235"/>
    <lineage>
        <taxon>Eukaryota</taxon>
        <taxon>Viridiplantae</taxon>
        <taxon>Streptophyta</taxon>
        <taxon>Embryophyta</taxon>
        <taxon>Tracheophyta</taxon>
        <taxon>Spermatophyta</taxon>
        <taxon>Magnoliopsida</taxon>
        <taxon>eudicotyledons</taxon>
        <taxon>Gunneridae</taxon>
        <taxon>Pentapetalae</taxon>
        <taxon>rosids</taxon>
        <taxon>malvids</taxon>
        <taxon>Sapindales</taxon>
        <taxon>Anacardiaceae</taxon>
        <taxon>Pistacia</taxon>
    </lineage>
</organism>
<protein>
    <submittedName>
        <fullName evidence="1">Uncharacterized protein</fullName>
    </submittedName>
</protein>
<gene>
    <name evidence="1" type="ORF">Pint_26158</name>
</gene>